<evidence type="ECO:0000313" key="2">
    <source>
        <dbReference type="Proteomes" id="UP001165960"/>
    </source>
</evidence>
<organism evidence="1 2">
    <name type="scientific">Entomophthora muscae</name>
    <dbReference type="NCBI Taxonomy" id="34485"/>
    <lineage>
        <taxon>Eukaryota</taxon>
        <taxon>Fungi</taxon>
        <taxon>Fungi incertae sedis</taxon>
        <taxon>Zoopagomycota</taxon>
        <taxon>Entomophthoromycotina</taxon>
        <taxon>Entomophthoromycetes</taxon>
        <taxon>Entomophthorales</taxon>
        <taxon>Entomophthoraceae</taxon>
        <taxon>Entomophthora</taxon>
    </lineage>
</organism>
<accession>A0ACC2TE03</accession>
<dbReference type="EMBL" id="QTSX02002976">
    <property type="protein sequence ID" value="KAJ9072681.1"/>
    <property type="molecule type" value="Genomic_DNA"/>
</dbReference>
<name>A0ACC2TE03_9FUNG</name>
<sequence>MSFIGFSGQSMLEIPTAEAGQAKAPEIKAETPGAELECLNQLGHTQVGIDMTPRLYKLW</sequence>
<keyword evidence="2" id="KW-1185">Reference proteome</keyword>
<proteinExistence type="predicted"/>
<gene>
    <name evidence="1" type="ORF">DSO57_1024824</name>
</gene>
<comment type="caution">
    <text evidence="1">The sequence shown here is derived from an EMBL/GenBank/DDBJ whole genome shotgun (WGS) entry which is preliminary data.</text>
</comment>
<evidence type="ECO:0000313" key="1">
    <source>
        <dbReference type="EMBL" id="KAJ9072681.1"/>
    </source>
</evidence>
<reference evidence="1" key="1">
    <citation type="submission" date="2022-04" db="EMBL/GenBank/DDBJ databases">
        <title>Genome of the entomopathogenic fungus Entomophthora muscae.</title>
        <authorList>
            <person name="Elya C."/>
            <person name="Lovett B.R."/>
            <person name="Lee E."/>
            <person name="Macias A.M."/>
            <person name="Hajek A.E."/>
            <person name="De Bivort B.L."/>
            <person name="Kasson M.T."/>
            <person name="De Fine Licht H.H."/>
            <person name="Stajich J.E."/>
        </authorList>
    </citation>
    <scope>NUCLEOTIDE SEQUENCE</scope>
    <source>
        <strain evidence="1">Berkeley</strain>
    </source>
</reference>
<dbReference type="Proteomes" id="UP001165960">
    <property type="component" value="Unassembled WGS sequence"/>
</dbReference>
<protein>
    <submittedName>
        <fullName evidence="1">Uncharacterized protein</fullName>
    </submittedName>
</protein>